<feature type="domain" description="G-protein coupled receptors family 1 profile" evidence="10">
    <location>
        <begin position="48"/>
        <end position="297"/>
    </location>
</feature>
<sequence length="322" mass="36018">MATSKFMDWYGNYSSVTTFILLGLSDEKELQLILFSIFLATYLVTLIWNLSLILLIRMDTHLHTPMYFFLSFLSFIDICFATSISPRMLSDFLKKEKSISFIACATQYFVGAWMALTECCLLAAMAYDRYVAIGHPLQYSTIMAPGLCRKMVAGAYVSGLISSFTQTFPCFHLSYCGPNIIQHFFCDVPQIISLSCSNPFISRMTVLLVATFVGLGSFLSILFSYGFIVASILKISSGKGSAKAFNTCASHLAAVTLYYGTALSVYLFPKSDQSMKQNKVLSVFYSILIPLLNPLIYSLRNKEIKAALKRLRKRTTGMPQLD</sequence>
<feature type="transmembrane region" description="Helical" evidence="9">
    <location>
        <begin position="68"/>
        <end position="89"/>
    </location>
</feature>
<keyword evidence="9" id="KW-0716">Sensory transduction</keyword>
<name>A0ABM0J582_ECHTE</name>
<feature type="transmembrane region" description="Helical" evidence="9">
    <location>
        <begin position="32"/>
        <end position="56"/>
    </location>
</feature>
<evidence type="ECO:0000256" key="1">
    <source>
        <dbReference type="ARBA" id="ARBA00004141"/>
    </source>
</evidence>
<dbReference type="PROSITE" id="PS50262">
    <property type="entry name" value="G_PROTEIN_RECEP_F1_2"/>
    <property type="match status" value="1"/>
</dbReference>
<dbReference type="GeneID" id="101662196"/>
<proteinExistence type="inferred from homology"/>
<dbReference type="CDD" id="cd15417">
    <property type="entry name" value="7tmA_OR5A1-like"/>
    <property type="match status" value="1"/>
</dbReference>
<feature type="transmembrane region" description="Helical" evidence="9">
    <location>
        <begin position="245"/>
        <end position="268"/>
    </location>
</feature>
<organism evidence="11 12">
    <name type="scientific">Echinops telfairi</name>
    <name type="common">Lesser hedgehog tenrec</name>
    <dbReference type="NCBI Taxonomy" id="9371"/>
    <lineage>
        <taxon>Eukaryota</taxon>
        <taxon>Metazoa</taxon>
        <taxon>Chordata</taxon>
        <taxon>Craniata</taxon>
        <taxon>Vertebrata</taxon>
        <taxon>Euteleostomi</taxon>
        <taxon>Mammalia</taxon>
        <taxon>Eutheria</taxon>
        <taxon>Afrotheria</taxon>
        <taxon>Tenrecidae</taxon>
        <taxon>Tenrecinae</taxon>
        <taxon>Echinops</taxon>
    </lineage>
</organism>
<dbReference type="Proteomes" id="UP000694863">
    <property type="component" value="Unplaced"/>
</dbReference>
<keyword evidence="9" id="KW-0552">Olfaction</keyword>
<dbReference type="PROSITE" id="PS00237">
    <property type="entry name" value="G_PROTEIN_RECEP_F1_1"/>
    <property type="match status" value="1"/>
</dbReference>
<evidence type="ECO:0000256" key="8">
    <source>
        <dbReference type="RuleBase" id="RU000688"/>
    </source>
</evidence>
<keyword evidence="4 8" id="KW-0297">G-protein coupled receptor</keyword>
<evidence type="ECO:0000256" key="4">
    <source>
        <dbReference type="ARBA" id="ARBA00023040"/>
    </source>
</evidence>
<dbReference type="InterPro" id="IPR000276">
    <property type="entry name" value="GPCR_Rhodpsn"/>
</dbReference>
<keyword evidence="2 8" id="KW-0812">Transmembrane</keyword>
<feature type="transmembrane region" description="Helical" evidence="9">
    <location>
        <begin position="101"/>
        <end position="127"/>
    </location>
</feature>
<evidence type="ECO:0000313" key="11">
    <source>
        <dbReference type="Proteomes" id="UP000694863"/>
    </source>
</evidence>
<reference evidence="12" key="1">
    <citation type="submission" date="2025-08" db="UniProtKB">
        <authorList>
            <consortium name="RefSeq"/>
        </authorList>
    </citation>
    <scope>IDENTIFICATION</scope>
</reference>
<dbReference type="Gene3D" id="1.20.1070.10">
    <property type="entry name" value="Rhodopsin 7-helix transmembrane proteins"/>
    <property type="match status" value="1"/>
</dbReference>
<dbReference type="InterPro" id="IPR017452">
    <property type="entry name" value="GPCR_Rhodpsn_7TM"/>
</dbReference>
<keyword evidence="9" id="KW-1003">Cell membrane</keyword>
<feature type="transmembrane region" description="Helical" evidence="9">
    <location>
        <begin position="280"/>
        <end position="299"/>
    </location>
</feature>
<evidence type="ECO:0000256" key="2">
    <source>
        <dbReference type="ARBA" id="ARBA00022692"/>
    </source>
</evidence>
<evidence type="ECO:0000313" key="12">
    <source>
        <dbReference type="RefSeq" id="XP_004715063.1"/>
    </source>
</evidence>
<keyword evidence="6 8" id="KW-0675">Receptor</keyword>
<keyword evidence="7 8" id="KW-0807">Transducer</keyword>
<evidence type="ECO:0000256" key="3">
    <source>
        <dbReference type="ARBA" id="ARBA00022989"/>
    </source>
</evidence>
<accession>A0ABM0J582</accession>
<gene>
    <name evidence="12" type="primary">LOC101662196</name>
</gene>
<evidence type="ECO:0000256" key="6">
    <source>
        <dbReference type="ARBA" id="ARBA00023170"/>
    </source>
</evidence>
<keyword evidence="3 9" id="KW-1133">Transmembrane helix</keyword>
<keyword evidence="5 9" id="KW-0472">Membrane</keyword>
<dbReference type="RefSeq" id="XP_004715063.1">
    <property type="nucleotide sequence ID" value="XM_004715006.1"/>
</dbReference>
<dbReference type="PANTHER" id="PTHR48018">
    <property type="entry name" value="OLFACTORY RECEPTOR"/>
    <property type="match status" value="1"/>
</dbReference>
<dbReference type="SUPFAM" id="SSF81321">
    <property type="entry name" value="Family A G protein-coupled receptor-like"/>
    <property type="match status" value="1"/>
</dbReference>
<evidence type="ECO:0000256" key="9">
    <source>
        <dbReference type="RuleBase" id="RU363047"/>
    </source>
</evidence>
<dbReference type="InterPro" id="IPR000725">
    <property type="entry name" value="Olfact_rcpt"/>
</dbReference>
<comment type="subcellular location">
    <subcellularLocation>
        <location evidence="9">Cell membrane</location>
        <topology evidence="9">Multi-pass membrane protein</topology>
    </subcellularLocation>
    <subcellularLocation>
        <location evidence="1">Membrane</location>
        <topology evidence="1">Multi-pass membrane protein</topology>
    </subcellularLocation>
</comment>
<dbReference type="PRINTS" id="PR00245">
    <property type="entry name" value="OLFACTORYR"/>
</dbReference>
<evidence type="ECO:0000256" key="5">
    <source>
        <dbReference type="ARBA" id="ARBA00023136"/>
    </source>
</evidence>
<evidence type="ECO:0000259" key="10">
    <source>
        <dbReference type="PROSITE" id="PS50262"/>
    </source>
</evidence>
<dbReference type="PRINTS" id="PR00237">
    <property type="entry name" value="GPCRRHODOPSN"/>
</dbReference>
<protein>
    <recommendedName>
        <fullName evidence="9">Olfactory receptor</fullName>
    </recommendedName>
</protein>
<evidence type="ECO:0000256" key="7">
    <source>
        <dbReference type="ARBA" id="ARBA00023224"/>
    </source>
</evidence>
<dbReference type="Pfam" id="PF13853">
    <property type="entry name" value="7tm_4"/>
    <property type="match status" value="1"/>
</dbReference>
<keyword evidence="11" id="KW-1185">Reference proteome</keyword>
<feature type="transmembrane region" description="Helical" evidence="9">
    <location>
        <begin position="207"/>
        <end position="233"/>
    </location>
</feature>
<comment type="similarity">
    <text evidence="8">Belongs to the G-protein coupled receptor 1 family.</text>
</comment>